<comment type="similarity">
    <text evidence="1">Belongs to the metallothionein superfamily. Type 15 family.</text>
</comment>
<dbReference type="EMBL" id="AF049937">
    <property type="protein sequence ID" value="AAD02561.1"/>
    <property type="molecule type" value="mRNA"/>
</dbReference>
<protein>
    <submittedName>
        <fullName evidence="4">PGPS/NH21</fullName>
    </submittedName>
</protein>
<proteinExistence type="evidence at transcript level"/>
<evidence type="ECO:0000256" key="3">
    <source>
        <dbReference type="ARBA" id="ARBA00022851"/>
    </source>
</evidence>
<keyword evidence="3" id="KW-0480">Metal-thiolate cluster</keyword>
<dbReference type="GO" id="GO:0008270">
    <property type="term" value="F:zinc ion binding"/>
    <property type="evidence" value="ECO:0007669"/>
    <property type="project" value="InterPro"/>
</dbReference>
<name>Q9ZTM1_PETHY</name>
<gene>
    <name evidence="4" type="primary">PGPS/NH21</name>
</gene>
<dbReference type="PANTHER" id="PTHR48198:SF1">
    <property type="entry name" value="METALLOTHIONEIN-LIKE PROTEIN 4A-RELATED"/>
    <property type="match status" value="1"/>
</dbReference>
<dbReference type="InterPro" id="IPR000316">
    <property type="entry name" value="Metallthion_15"/>
</dbReference>
<keyword evidence="2" id="KW-0479">Metal-binding</keyword>
<dbReference type="Pfam" id="PF02068">
    <property type="entry name" value="Metallothio_PEC"/>
    <property type="match status" value="1"/>
</dbReference>
<dbReference type="AlphaFoldDB" id="Q9ZTM1"/>
<evidence type="ECO:0000256" key="1">
    <source>
        <dbReference type="ARBA" id="ARBA00005802"/>
    </source>
</evidence>
<organism evidence="4">
    <name type="scientific">Petunia hybrida</name>
    <name type="common">Petunia</name>
    <dbReference type="NCBI Taxonomy" id="4102"/>
    <lineage>
        <taxon>Eukaryota</taxon>
        <taxon>Viridiplantae</taxon>
        <taxon>Streptophyta</taxon>
        <taxon>Embryophyta</taxon>
        <taxon>Tracheophyta</taxon>
        <taxon>Spermatophyta</taxon>
        <taxon>Magnoliopsida</taxon>
        <taxon>eudicotyledons</taxon>
        <taxon>Gunneridae</taxon>
        <taxon>Pentapetalae</taxon>
        <taxon>asterids</taxon>
        <taxon>lamiids</taxon>
        <taxon>Solanales</taxon>
        <taxon>Solanaceae</taxon>
        <taxon>Petunioideae</taxon>
        <taxon>Petunia</taxon>
    </lineage>
</organism>
<dbReference type="PROSITE" id="PS51257">
    <property type="entry name" value="PROKAR_LIPOPROTEIN"/>
    <property type="match status" value="1"/>
</dbReference>
<accession>Q9ZTM1</accession>
<sequence length="88" mass="8502">MADLRGSSAICDERCGCPSPCPGGVACRCASGGAATAGGGDMEHKKCPCGEHCGCNPCTCPKSEGTTAGSGKAHCKCGPGCTCVQCAS</sequence>
<dbReference type="PANTHER" id="PTHR48198">
    <property type="entry name" value="EC PROTEIN HOMOLOG"/>
    <property type="match status" value="1"/>
</dbReference>
<evidence type="ECO:0000256" key="2">
    <source>
        <dbReference type="ARBA" id="ARBA00022723"/>
    </source>
</evidence>
<reference evidence="4" key="2">
    <citation type="journal article" date="2000" name="Plant Physiol.">
        <title>Isolation and characterization of cDNAs expressed in the early stages of flavonol-induced pollen germination in petunia.</title>
        <authorList>
            <person name="Guyon V.N."/>
            <person name="Astwood J.D."/>
            <person name="Garner E.C."/>
            <person name="Dunker A.K."/>
            <person name="Taylor L.P."/>
        </authorList>
    </citation>
    <scope>NUCLEOTIDE SEQUENCE</scope>
    <source>
        <tissue evidence="4">Germinating petunia pollen treated with kaempferol</tissue>
    </source>
</reference>
<evidence type="ECO:0000313" key="4">
    <source>
        <dbReference type="EMBL" id="AAD02561.1"/>
    </source>
</evidence>
<reference evidence="4" key="1">
    <citation type="submission" date="1998-02" db="EMBL/GenBank/DDBJ databases">
        <authorList>
            <person name="Guyon V."/>
            <person name="Astwood J.D."/>
            <person name="Taylor L.P."/>
        </authorList>
    </citation>
    <scope>NUCLEOTIDE SEQUENCE</scope>
    <source>
        <tissue evidence="4">Germinating petunia pollen treated with kaempferol</tissue>
    </source>
</reference>